<evidence type="ECO:0000313" key="6">
    <source>
        <dbReference type="Proteomes" id="UP001500956"/>
    </source>
</evidence>
<dbReference type="SUPFAM" id="SSF52540">
    <property type="entry name" value="P-loop containing nucleoside triphosphate hydrolases"/>
    <property type="match status" value="1"/>
</dbReference>
<feature type="transmembrane region" description="Helical" evidence="4">
    <location>
        <begin position="12"/>
        <end position="32"/>
    </location>
</feature>
<protein>
    <recommendedName>
        <fullName evidence="7">Lipopolysaccharide biosynthesis protein</fullName>
    </recommendedName>
</protein>
<feature type="compositionally biased region" description="Low complexity" evidence="3">
    <location>
        <begin position="501"/>
        <end position="518"/>
    </location>
</feature>
<keyword evidence="4" id="KW-0472">Membrane</keyword>
<dbReference type="InterPro" id="IPR005702">
    <property type="entry name" value="Wzc-like_C"/>
</dbReference>
<organism evidence="5 6">
    <name type="scientific">Isoptericola chiayiensis</name>
    <dbReference type="NCBI Taxonomy" id="579446"/>
    <lineage>
        <taxon>Bacteria</taxon>
        <taxon>Bacillati</taxon>
        <taxon>Actinomycetota</taxon>
        <taxon>Actinomycetes</taxon>
        <taxon>Micrococcales</taxon>
        <taxon>Promicromonosporaceae</taxon>
        <taxon>Isoptericola</taxon>
    </lineage>
</organism>
<reference evidence="6" key="1">
    <citation type="journal article" date="2019" name="Int. J. Syst. Evol. Microbiol.">
        <title>The Global Catalogue of Microorganisms (GCM) 10K type strain sequencing project: providing services to taxonomists for standard genome sequencing and annotation.</title>
        <authorList>
            <consortium name="The Broad Institute Genomics Platform"/>
            <consortium name="The Broad Institute Genome Sequencing Center for Infectious Disease"/>
            <person name="Wu L."/>
            <person name="Ma J."/>
        </authorList>
    </citation>
    <scope>NUCLEOTIDE SEQUENCE [LARGE SCALE GENOMIC DNA]</scope>
    <source>
        <strain evidence="6">JCM 18063</strain>
    </source>
</reference>
<proteinExistence type="predicted"/>
<dbReference type="PANTHER" id="PTHR32309">
    <property type="entry name" value="TYROSINE-PROTEIN KINASE"/>
    <property type="match status" value="1"/>
</dbReference>
<evidence type="ECO:0000256" key="4">
    <source>
        <dbReference type="SAM" id="Phobius"/>
    </source>
</evidence>
<name>A0ABP8Y4F5_9MICO</name>
<keyword evidence="4" id="KW-1133">Transmembrane helix</keyword>
<dbReference type="CDD" id="cd05387">
    <property type="entry name" value="BY-kinase"/>
    <property type="match status" value="1"/>
</dbReference>
<evidence type="ECO:0008006" key="7">
    <source>
        <dbReference type="Google" id="ProtNLM"/>
    </source>
</evidence>
<accession>A0ABP8Y4F5</accession>
<keyword evidence="4" id="KW-0812">Transmembrane</keyword>
<dbReference type="InterPro" id="IPR050445">
    <property type="entry name" value="Bact_polysacc_biosynth/exp"/>
</dbReference>
<evidence type="ECO:0000256" key="2">
    <source>
        <dbReference type="ARBA" id="ARBA00022840"/>
    </source>
</evidence>
<evidence type="ECO:0000256" key="1">
    <source>
        <dbReference type="ARBA" id="ARBA00022741"/>
    </source>
</evidence>
<sequence>MTVRDFGRVLWAGRWYVLAAVLVVVAATLWFADRQVTEYEAAAAVQLEESATGSGSVVVGDDPSLLTSPDIVSAAEEALGDPIAEGESVEASYDSETLTFVVQSRALSQERATALANTYAQAYLEYLPTLINDQVTLLDEQISAVSEQVSEARETLEGDKDDPVATALEQTGNETLAGLTSTLTAYLALVRPGQVSVAAVGATPVGLDTAMILAIAVLAGIVAGVGAAFLRFALDMRVRTAHEVAEISAAPVLAGLANARRAMKWAQGEKKLPVATRVATPFTESIRELRTAIQVGLGESRHGTIVVSAAEPRAPRAFVAANLAASFALSGRHTIVLSGDLRRPQIDELLPPPDGWSGTRGQLRASTVPNLEVCPMPDVPLDPADYLASASARDLFDALKRRADIVVVDAPPVLAAADATILGSYADGVVLVAEIGKTDRAVLAEAASRLSTNSVRLLGVAVAGRSETHRAAYAATYGEVDEATTSSRHSGESAEGISFPSASSTSSTSSTSSASSASDAAGIDRGGKPSGAPAVPWARIPFMSRDGERKESPSSADSGDDEASPLPGSKHARSAR</sequence>
<dbReference type="EMBL" id="BAABID010000004">
    <property type="protein sequence ID" value="GAA4719992.1"/>
    <property type="molecule type" value="Genomic_DNA"/>
</dbReference>
<dbReference type="PANTHER" id="PTHR32309:SF13">
    <property type="entry name" value="FERRIC ENTEROBACTIN TRANSPORT PROTEIN FEPE"/>
    <property type="match status" value="1"/>
</dbReference>
<keyword evidence="1" id="KW-0547">Nucleotide-binding</keyword>
<dbReference type="Gene3D" id="3.40.50.300">
    <property type="entry name" value="P-loop containing nucleotide triphosphate hydrolases"/>
    <property type="match status" value="1"/>
</dbReference>
<feature type="region of interest" description="Disordered" evidence="3">
    <location>
        <begin position="483"/>
        <end position="576"/>
    </location>
</feature>
<comment type="caution">
    <text evidence="5">The sequence shown here is derived from an EMBL/GenBank/DDBJ whole genome shotgun (WGS) entry which is preliminary data.</text>
</comment>
<dbReference type="InterPro" id="IPR027417">
    <property type="entry name" value="P-loop_NTPase"/>
</dbReference>
<keyword evidence="6" id="KW-1185">Reference proteome</keyword>
<evidence type="ECO:0000313" key="5">
    <source>
        <dbReference type="EMBL" id="GAA4719992.1"/>
    </source>
</evidence>
<feature type="transmembrane region" description="Helical" evidence="4">
    <location>
        <begin position="210"/>
        <end position="230"/>
    </location>
</feature>
<evidence type="ECO:0000256" key="3">
    <source>
        <dbReference type="SAM" id="MobiDB-lite"/>
    </source>
</evidence>
<gene>
    <name evidence="5" type="ORF">GCM10023216_05890</name>
</gene>
<dbReference type="RefSeq" id="WP_172148635.1">
    <property type="nucleotide sequence ID" value="NZ_BAABID010000004.1"/>
</dbReference>
<dbReference type="Proteomes" id="UP001500956">
    <property type="component" value="Unassembled WGS sequence"/>
</dbReference>
<keyword evidence="2" id="KW-0067">ATP-binding</keyword>